<name>A0A0F8WR45_9ZZZZ</name>
<proteinExistence type="predicted"/>
<dbReference type="EMBL" id="LAZR01063512">
    <property type="protein sequence ID" value="KKK59372.1"/>
    <property type="molecule type" value="Genomic_DNA"/>
</dbReference>
<dbReference type="AlphaFoldDB" id="A0A0F8WR45"/>
<protein>
    <submittedName>
        <fullName evidence="1">Uncharacterized protein</fullName>
    </submittedName>
</protein>
<accession>A0A0F8WR45</accession>
<organism evidence="1">
    <name type="scientific">marine sediment metagenome</name>
    <dbReference type="NCBI Taxonomy" id="412755"/>
    <lineage>
        <taxon>unclassified sequences</taxon>
        <taxon>metagenomes</taxon>
        <taxon>ecological metagenomes</taxon>
    </lineage>
</organism>
<evidence type="ECO:0000313" key="1">
    <source>
        <dbReference type="EMBL" id="KKK59372.1"/>
    </source>
</evidence>
<gene>
    <name evidence="1" type="ORF">LCGC14_3035060</name>
</gene>
<feature type="non-terminal residue" evidence="1">
    <location>
        <position position="1"/>
    </location>
</feature>
<comment type="caution">
    <text evidence="1">The sequence shown here is derived from an EMBL/GenBank/DDBJ whole genome shotgun (WGS) entry which is preliminary data.</text>
</comment>
<sequence length="276" mass="32159">MMNKSFDVENKKFIDIQEKIEQILKKEFLYSTTTARLGNSLIRINYTDKNVEIESQKDNRITLLQEQDKKVYVQIMGVLDDAKVGQLWEELENFFSIGSINIIEDSINNSEEKLDESGESIDRSDESIEIIEFLPSKDELVGEIKNQLENKGFFLEPEEVKTFINNFIEKYERLPVSSEINSIVKGYILMIQEENKLKSQVTEPVIEEPHEESPSNSFENVILSNYEITGRRKCPNCGNEGLIREVDDKTRILMDYPKIYAKKRCCTKCGYEWHVE</sequence>
<reference evidence="1" key="1">
    <citation type="journal article" date="2015" name="Nature">
        <title>Complex archaea that bridge the gap between prokaryotes and eukaryotes.</title>
        <authorList>
            <person name="Spang A."/>
            <person name="Saw J.H."/>
            <person name="Jorgensen S.L."/>
            <person name="Zaremba-Niedzwiedzka K."/>
            <person name="Martijn J."/>
            <person name="Lind A.E."/>
            <person name="van Eijk R."/>
            <person name="Schleper C."/>
            <person name="Guy L."/>
            <person name="Ettema T.J."/>
        </authorList>
    </citation>
    <scope>NUCLEOTIDE SEQUENCE</scope>
</reference>